<evidence type="ECO:0000256" key="4">
    <source>
        <dbReference type="ARBA" id="ARBA00022692"/>
    </source>
</evidence>
<evidence type="ECO:0000256" key="3">
    <source>
        <dbReference type="ARBA" id="ARBA00022475"/>
    </source>
</evidence>
<sequence length="603" mass="68103">MCKNYCTVLYQDPPERFLTAGNTALTESDDGCNHFCEIRAALEQVFIADQLPLIWITTGSDDEDELLAQAIEIGCQSYITLVGDVERFLERKLAVKEHVTQLYPNFWVMVPSEAGFDFYTQNFTTSNTTDLYLANSFDLENGTFSNPEVPLFHDKIFNLGGRAVPMGVVDYVPYCVTRYVEANRGNADAHNSTLHGEVQIEGLEGDLIAEFCRMRKCSLKVWPFGFENWGYINEDGTGDGLLYSAYSKRTEAVICCIYYTWRRETFDGSKSVAKSSVVVLVPRPKLLPFYLTPIYPFSPQLWMVVFTMMMIMTVVHHGITTLNLIVNNSPMPPIEKSVFDMMSIYLDQGIFPNTSTSSYRTLISFILLSGVVLSNSYAGGLASSLTIPKYDKAIESTHDLAQSPYRWGSPSIAWIYSILTAEQPDMRAVVSKFDEIPDPEVMYQRSLKGDFGLGIELLNSQRFVAGPFIREDNLHLFSSMKEILYFDYSGAFAQKGWPLMAYFDQFIMEAVQHGFVIHWERRLLRKHQTNRFAVALEEVTSGGSPEPAVQKLVVEHILGAMFILWGGSVLGGMVLALELAWNAASKWNRRRLQRRAEISGHAD</sequence>
<comment type="similarity">
    <text evidence="2">Belongs to the glutamate-gated ion channel (TC 1.A.10.1) family.</text>
</comment>
<keyword evidence="5 9" id="KW-1133">Transmembrane helix</keyword>
<protein>
    <recommendedName>
        <fullName evidence="10">Ionotropic glutamate receptor C-terminal domain-containing protein</fullName>
    </recommendedName>
</protein>
<evidence type="ECO:0000256" key="6">
    <source>
        <dbReference type="ARBA" id="ARBA00023136"/>
    </source>
</evidence>
<evidence type="ECO:0000256" key="1">
    <source>
        <dbReference type="ARBA" id="ARBA00004651"/>
    </source>
</evidence>
<comment type="subcellular location">
    <subcellularLocation>
        <location evidence="1">Cell membrane</location>
        <topology evidence="1">Multi-pass membrane protein</topology>
    </subcellularLocation>
</comment>
<evidence type="ECO:0000259" key="10">
    <source>
        <dbReference type="Pfam" id="PF00060"/>
    </source>
</evidence>
<evidence type="ECO:0000313" key="12">
    <source>
        <dbReference type="Proteomes" id="UP001562425"/>
    </source>
</evidence>
<proteinExistence type="inferred from homology"/>
<comment type="caution">
    <text evidence="11">The sequence shown here is derived from an EMBL/GenBank/DDBJ whole genome shotgun (WGS) entry which is preliminary data.</text>
</comment>
<dbReference type="Gene3D" id="3.40.190.10">
    <property type="entry name" value="Periplasmic binding protein-like II"/>
    <property type="match status" value="1"/>
</dbReference>
<dbReference type="AlphaFoldDB" id="A0ABD1DM37"/>
<keyword evidence="4 9" id="KW-0812">Transmembrane</keyword>
<dbReference type="InterPro" id="IPR052192">
    <property type="entry name" value="Insect_Ionotropic_Sensory_Rcpt"/>
</dbReference>
<dbReference type="SUPFAM" id="SSF53850">
    <property type="entry name" value="Periplasmic binding protein-like II"/>
    <property type="match status" value="1"/>
</dbReference>
<gene>
    <name evidence="11" type="ORF">pipiens_007544</name>
</gene>
<keyword evidence="3" id="KW-1003">Cell membrane</keyword>
<feature type="domain" description="Ionotropic glutamate receptor C-terminal" evidence="10">
    <location>
        <begin position="299"/>
        <end position="537"/>
    </location>
</feature>
<dbReference type="GO" id="GO:0050906">
    <property type="term" value="P:detection of stimulus involved in sensory perception"/>
    <property type="evidence" value="ECO:0007669"/>
    <property type="project" value="UniProtKB-ARBA"/>
</dbReference>
<evidence type="ECO:0000256" key="7">
    <source>
        <dbReference type="ARBA" id="ARBA00023170"/>
    </source>
</evidence>
<organism evidence="11 12">
    <name type="scientific">Culex pipiens pipiens</name>
    <name type="common">Northern house mosquito</name>
    <dbReference type="NCBI Taxonomy" id="38569"/>
    <lineage>
        <taxon>Eukaryota</taxon>
        <taxon>Metazoa</taxon>
        <taxon>Ecdysozoa</taxon>
        <taxon>Arthropoda</taxon>
        <taxon>Hexapoda</taxon>
        <taxon>Insecta</taxon>
        <taxon>Pterygota</taxon>
        <taxon>Neoptera</taxon>
        <taxon>Endopterygota</taxon>
        <taxon>Diptera</taxon>
        <taxon>Nematocera</taxon>
        <taxon>Culicoidea</taxon>
        <taxon>Culicidae</taxon>
        <taxon>Culicinae</taxon>
        <taxon>Culicini</taxon>
        <taxon>Culex</taxon>
        <taxon>Culex</taxon>
    </lineage>
</organism>
<evidence type="ECO:0000256" key="9">
    <source>
        <dbReference type="SAM" id="Phobius"/>
    </source>
</evidence>
<dbReference type="Pfam" id="PF00060">
    <property type="entry name" value="Lig_chan"/>
    <property type="match status" value="1"/>
</dbReference>
<dbReference type="Proteomes" id="UP001562425">
    <property type="component" value="Unassembled WGS sequence"/>
</dbReference>
<dbReference type="InterPro" id="IPR001320">
    <property type="entry name" value="Iontro_rcpt_C"/>
</dbReference>
<accession>A0ABD1DM37</accession>
<dbReference type="Gene3D" id="1.10.287.70">
    <property type="match status" value="1"/>
</dbReference>
<evidence type="ECO:0000256" key="2">
    <source>
        <dbReference type="ARBA" id="ARBA00008685"/>
    </source>
</evidence>
<keyword evidence="6 9" id="KW-0472">Membrane</keyword>
<name>A0ABD1DM37_CULPP</name>
<dbReference type="EMBL" id="JBEHCU010005287">
    <property type="protein sequence ID" value="KAL1400310.1"/>
    <property type="molecule type" value="Genomic_DNA"/>
</dbReference>
<evidence type="ECO:0000313" key="11">
    <source>
        <dbReference type="EMBL" id="KAL1400310.1"/>
    </source>
</evidence>
<dbReference type="PANTHER" id="PTHR42643">
    <property type="entry name" value="IONOTROPIC RECEPTOR 20A-RELATED"/>
    <property type="match status" value="1"/>
</dbReference>
<feature type="transmembrane region" description="Helical" evidence="9">
    <location>
        <begin position="557"/>
        <end position="581"/>
    </location>
</feature>
<evidence type="ECO:0000256" key="5">
    <source>
        <dbReference type="ARBA" id="ARBA00022989"/>
    </source>
</evidence>
<evidence type="ECO:0000256" key="8">
    <source>
        <dbReference type="ARBA" id="ARBA00023180"/>
    </source>
</evidence>
<keyword evidence="7" id="KW-0675">Receptor</keyword>
<reference evidence="11 12" key="1">
    <citation type="submission" date="2024-05" db="EMBL/GenBank/DDBJ databases">
        <title>Culex pipiens pipiens assembly and annotation.</title>
        <authorList>
            <person name="Alout H."/>
            <person name="Durand T."/>
        </authorList>
    </citation>
    <scope>NUCLEOTIDE SEQUENCE [LARGE SCALE GENOMIC DNA]</scope>
    <source>
        <strain evidence="11">HA-2024</strain>
        <tissue evidence="11">Whole body</tissue>
    </source>
</reference>
<keyword evidence="8" id="KW-0325">Glycoprotein</keyword>
<keyword evidence="12" id="KW-1185">Reference proteome</keyword>
<dbReference type="GO" id="GO:0005886">
    <property type="term" value="C:plasma membrane"/>
    <property type="evidence" value="ECO:0007669"/>
    <property type="project" value="UniProtKB-SubCell"/>
</dbReference>
<dbReference type="PANTHER" id="PTHR42643:SF40">
    <property type="entry name" value="IONOTROPIC RECEPTOR 41A-RELATED"/>
    <property type="match status" value="1"/>
</dbReference>